<evidence type="ECO:0000256" key="4">
    <source>
        <dbReference type="ARBA" id="ARBA00023136"/>
    </source>
</evidence>
<keyword evidence="4 5" id="KW-0472">Membrane</keyword>
<sequence length="173" mass="18498">MFLNQVLVLRLLQGILAFIAMALGATVANALNTHHPALAVPSSLVFFIFTAVFTMLVTVPYTIVAPRYFPVLAHPFAMLAAESSTALFWLSGFAAIADIMSKPTICAIGACPSAKGCIVVGVFEFILFATTAFFAFSHVFLGGRFAAGNNGPKKHQQQQQPQVHRAWAGAEVV</sequence>
<reference evidence="7 8" key="1">
    <citation type="submission" date="2013-03" db="EMBL/GenBank/DDBJ databases">
        <title>The Genome Sequence of Capronia coronata CBS 617.96.</title>
        <authorList>
            <consortium name="The Broad Institute Genomics Platform"/>
            <person name="Cuomo C."/>
            <person name="de Hoog S."/>
            <person name="Gorbushina A."/>
            <person name="Walker B."/>
            <person name="Young S.K."/>
            <person name="Zeng Q."/>
            <person name="Gargeya S."/>
            <person name="Fitzgerald M."/>
            <person name="Haas B."/>
            <person name="Abouelleil A."/>
            <person name="Allen A.W."/>
            <person name="Alvarado L."/>
            <person name="Arachchi H.M."/>
            <person name="Berlin A.M."/>
            <person name="Chapman S.B."/>
            <person name="Gainer-Dewar J."/>
            <person name="Goldberg J."/>
            <person name="Griggs A."/>
            <person name="Gujja S."/>
            <person name="Hansen M."/>
            <person name="Howarth C."/>
            <person name="Imamovic A."/>
            <person name="Ireland A."/>
            <person name="Larimer J."/>
            <person name="McCowan C."/>
            <person name="Murphy C."/>
            <person name="Pearson M."/>
            <person name="Poon T.W."/>
            <person name="Priest M."/>
            <person name="Roberts A."/>
            <person name="Saif S."/>
            <person name="Shea T."/>
            <person name="Sisk P."/>
            <person name="Sykes S."/>
            <person name="Wortman J."/>
            <person name="Nusbaum C."/>
            <person name="Birren B."/>
        </authorList>
    </citation>
    <scope>NUCLEOTIDE SEQUENCE [LARGE SCALE GENOMIC DNA]</scope>
    <source>
        <strain evidence="7 8">CBS 617.96</strain>
    </source>
</reference>
<dbReference type="Pfam" id="PF01284">
    <property type="entry name" value="MARVEL"/>
    <property type="match status" value="1"/>
</dbReference>
<feature type="transmembrane region" description="Helical" evidence="5">
    <location>
        <begin position="44"/>
        <end position="64"/>
    </location>
</feature>
<feature type="transmembrane region" description="Helical" evidence="5">
    <location>
        <begin position="12"/>
        <end position="32"/>
    </location>
</feature>
<feature type="transmembrane region" description="Helical" evidence="5">
    <location>
        <begin position="118"/>
        <end position="141"/>
    </location>
</feature>
<keyword evidence="3 5" id="KW-1133">Transmembrane helix</keyword>
<dbReference type="PANTHER" id="PTHR37451:SF1">
    <property type="entry name" value="MARVEL DOMAIN-CONTAINING PROTEIN"/>
    <property type="match status" value="1"/>
</dbReference>
<feature type="transmembrane region" description="Helical" evidence="5">
    <location>
        <begin position="76"/>
        <end position="97"/>
    </location>
</feature>
<evidence type="ECO:0000256" key="1">
    <source>
        <dbReference type="ARBA" id="ARBA00004141"/>
    </source>
</evidence>
<proteinExistence type="predicted"/>
<dbReference type="eggNOG" id="ENOG502S522">
    <property type="taxonomic scope" value="Eukaryota"/>
</dbReference>
<feature type="domain" description="MARVEL" evidence="6">
    <location>
        <begin position="7"/>
        <end position="134"/>
    </location>
</feature>
<dbReference type="AlphaFoldDB" id="W9YXE9"/>
<gene>
    <name evidence="7" type="ORF">A1O1_02334</name>
</gene>
<name>W9YXE9_9EURO</name>
<comment type="subcellular location">
    <subcellularLocation>
        <location evidence="1">Membrane</location>
        <topology evidence="1">Multi-pass membrane protein</topology>
    </subcellularLocation>
</comment>
<evidence type="ECO:0000256" key="2">
    <source>
        <dbReference type="ARBA" id="ARBA00022692"/>
    </source>
</evidence>
<protein>
    <recommendedName>
        <fullName evidence="6">MARVEL domain-containing protein</fullName>
    </recommendedName>
</protein>
<evidence type="ECO:0000256" key="3">
    <source>
        <dbReference type="ARBA" id="ARBA00022989"/>
    </source>
</evidence>
<accession>W9YXE9</accession>
<dbReference type="GeneID" id="19157234"/>
<comment type="caution">
    <text evidence="7">The sequence shown here is derived from an EMBL/GenBank/DDBJ whole genome shotgun (WGS) entry which is preliminary data.</text>
</comment>
<dbReference type="EMBL" id="AMWN01000002">
    <property type="protein sequence ID" value="EXJ93941.1"/>
    <property type="molecule type" value="Genomic_DNA"/>
</dbReference>
<dbReference type="RefSeq" id="XP_007721435.1">
    <property type="nucleotide sequence ID" value="XM_007723245.1"/>
</dbReference>
<dbReference type="InterPro" id="IPR008253">
    <property type="entry name" value="Marvel"/>
</dbReference>
<dbReference type="OrthoDB" id="2117453at2759"/>
<evidence type="ECO:0000259" key="6">
    <source>
        <dbReference type="Pfam" id="PF01284"/>
    </source>
</evidence>
<dbReference type="Proteomes" id="UP000019484">
    <property type="component" value="Unassembled WGS sequence"/>
</dbReference>
<keyword evidence="8" id="KW-1185">Reference proteome</keyword>
<evidence type="ECO:0000313" key="7">
    <source>
        <dbReference type="EMBL" id="EXJ93941.1"/>
    </source>
</evidence>
<evidence type="ECO:0000256" key="5">
    <source>
        <dbReference type="SAM" id="Phobius"/>
    </source>
</evidence>
<organism evidence="7 8">
    <name type="scientific">Capronia coronata CBS 617.96</name>
    <dbReference type="NCBI Taxonomy" id="1182541"/>
    <lineage>
        <taxon>Eukaryota</taxon>
        <taxon>Fungi</taxon>
        <taxon>Dikarya</taxon>
        <taxon>Ascomycota</taxon>
        <taxon>Pezizomycotina</taxon>
        <taxon>Eurotiomycetes</taxon>
        <taxon>Chaetothyriomycetidae</taxon>
        <taxon>Chaetothyriales</taxon>
        <taxon>Herpotrichiellaceae</taxon>
        <taxon>Capronia</taxon>
    </lineage>
</organism>
<keyword evidence="2 5" id="KW-0812">Transmembrane</keyword>
<dbReference type="GO" id="GO:0016020">
    <property type="term" value="C:membrane"/>
    <property type="evidence" value="ECO:0007669"/>
    <property type="project" value="UniProtKB-SubCell"/>
</dbReference>
<evidence type="ECO:0000313" key="8">
    <source>
        <dbReference type="Proteomes" id="UP000019484"/>
    </source>
</evidence>
<dbReference type="STRING" id="1182541.W9YXE9"/>
<dbReference type="PANTHER" id="PTHR37451">
    <property type="entry name" value="MARVEL DOMAIN"/>
    <property type="match status" value="1"/>
</dbReference>
<dbReference type="HOGENOM" id="CLU_109915_1_0_1"/>